<evidence type="ECO:0000256" key="2">
    <source>
        <dbReference type="SAM" id="SignalP"/>
    </source>
</evidence>
<organism evidence="3 4">
    <name type="scientific">Desulfoluna butyratoxydans</name>
    <dbReference type="NCBI Taxonomy" id="231438"/>
    <lineage>
        <taxon>Bacteria</taxon>
        <taxon>Pseudomonadati</taxon>
        <taxon>Thermodesulfobacteriota</taxon>
        <taxon>Desulfobacteria</taxon>
        <taxon>Desulfobacterales</taxon>
        <taxon>Desulfolunaceae</taxon>
        <taxon>Desulfoluna</taxon>
    </lineage>
</organism>
<keyword evidence="2" id="KW-0732">Signal</keyword>
<dbReference type="RefSeq" id="WP_180141021.1">
    <property type="nucleotide sequence ID" value="NZ_CAADHO010000004.1"/>
</dbReference>
<feature type="signal peptide" evidence="2">
    <location>
        <begin position="1"/>
        <end position="26"/>
    </location>
</feature>
<feature type="compositionally biased region" description="Basic and acidic residues" evidence="1">
    <location>
        <begin position="34"/>
        <end position="48"/>
    </location>
</feature>
<feature type="chain" id="PRO_5020743932" description="LPP20 lipoprotein" evidence="2">
    <location>
        <begin position="27"/>
        <end position="373"/>
    </location>
</feature>
<evidence type="ECO:0000313" key="4">
    <source>
        <dbReference type="Proteomes" id="UP000507962"/>
    </source>
</evidence>
<protein>
    <recommendedName>
        <fullName evidence="5">LPP20 lipoprotein</fullName>
    </recommendedName>
</protein>
<dbReference type="PROSITE" id="PS51257">
    <property type="entry name" value="PROKAR_LIPOPROTEIN"/>
    <property type="match status" value="1"/>
</dbReference>
<feature type="compositionally biased region" description="Low complexity" evidence="1">
    <location>
        <begin position="49"/>
        <end position="59"/>
    </location>
</feature>
<feature type="compositionally biased region" description="Polar residues" evidence="1">
    <location>
        <begin position="21"/>
        <end position="33"/>
    </location>
</feature>
<dbReference type="EMBL" id="CAADHO010000004">
    <property type="protein sequence ID" value="VFQ44971.1"/>
    <property type="molecule type" value="Genomic_DNA"/>
</dbReference>
<dbReference type="Gene3D" id="3.10.28.20">
    <property type="entry name" value="Acetamidase/Formamidase-like domains"/>
    <property type="match status" value="1"/>
</dbReference>
<accession>A0A4U8YMK6</accession>
<gene>
    <name evidence="3" type="ORF">MSL71_26280</name>
</gene>
<reference evidence="3 4" key="1">
    <citation type="submission" date="2019-03" db="EMBL/GenBank/DDBJ databases">
        <authorList>
            <person name="Nijsse B."/>
        </authorList>
    </citation>
    <scope>NUCLEOTIDE SEQUENCE [LARGE SCALE GENOMIC DNA]</scope>
    <source>
        <strain evidence="3">Desulfoluna butyratoxydans MSL71</strain>
    </source>
</reference>
<proteinExistence type="predicted"/>
<evidence type="ECO:0000256" key="1">
    <source>
        <dbReference type="SAM" id="MobiDB-lite"/>
    </source>
</evidence>
<name>A0A4U8YMK6_9BACT</name>
<dbReference type="AlphaFoldDB" id="A0A4U8YMK6"/>
<feature type="region of interest" description="Disordered" evidence="1">
    <location>
        <begin position="21"/>
        <end position="80"/>
    </location>
</feature>
<evidence type="ECO:0008006" key="5">
    <source>
        <dbReference type="Google" id="ProtNLM"/>
    </source>
</evidence>
<evidence type="ECO:0000313" key="3">
    <source>
        <dbReference type="EMBL" id="VFQ44971.1"/>
    </source>
</evidence>
<keyword evidence="4" id="KW-1185">Reference proteome</keyword>
<dbReference type="Proteomes" id="UP000507962">
    <property type="component" value="Unassembled WGS sequence"/>
</dbReference>
<sequence>MKQLIPLILAASLALSGCVASSPTKARSGSSADAQRERARQAFDELDGRPPAQTATSAPAPAPRPETKPVEAAPATAPAPQVSEATHLMATGYGQSRPEAVRRAKAELSNIFESRIESDISSVTRSVTDSGAGDTLYKNVQSKIRVASSVELEGVEVGPVTKEGREYVAVAGLDRARAAEKWQRDINRLNARIAVEEKAAAASPGKLMQLKHLNEAMDLFIQREALVSRLRVINRPAHGAGHKEFEALVSRLQEVKTDFRINLEINAPSGQDLTSRLARKLTEAGYLVSANGHGGDVTLRIALSLSRVELNNPNFKFMRATADVAIIDPVTGTMVGNFNENKREGHLTYQEAGVKATRSLAGALSKKIVAYFN</sequence>
<feature type="compositionally biased region" description="Low complexity" evidence="1">
    <location>
        <begin position="70"/>
        <end position="80"/>
    </location>
</feature>